<dbReference type="PANTHER" id="PTHR31212">
    <property type="entry name" value="ALPHA-KETOGLUTARATE-DEPENDENT DIOXYGENASE ALKB HOMOLOG 3"/>
    <property type="match status" value="1"/>
</dbReference>
<dbReference type="GO" id="GO:0006307">
    <property type="term" value="P:DNA alkylation repair"/>
    <property type="evidence" value="ECO:0007669"/>
    <property type="project" value="InterPro"/>
</dbReference>
<comment type="caution">
    <text evidence="3">The sequence shown here is derived from an EMBL/GenBank/DDBJ whole genome shotgun (WGS) entry which is preliminary data.</text>
</comment>
<dbReference type="AlphaFoldDB" id="A0A409WJ28"/>
<dbReference type="InterPro" id="IPR032854">
    <property type="entry name" value="ALKBH3"/>
</dbReference>
<dbReference type="InterPro" id="IPR037151">
    <property type="entry name" value="AlkB-like_sf"/>
</dbReference>
<name>A0A409WJ28_PSICY</name>
<dbReference type="PANTHER" id="PTHR31212:SF4">
    <property type="entry name" value="ALPHA-KETOGLUTARATE-DEPENDENT DIOXYGENASE ALKB HOMOLOG 3"/>
    <property type="match status" value="1"/>
</dbReference>
<evidence type="ECO:0000313" key="3">
    <source>
        <dbReference type="EMBL" id="PPQ78528.1"/>
    </source>
</evidence>
<dbReference type="PROSITE" id="PS51471">
    <property type="entry name" value="FE2OG_OXY"/>
    <property type="match status" value="1"/>
</dbReference>
<keyword evidence="4" id="KW-1185">Reference proteome</keyword>
<accession>A0A409WJ28</accession>
<dbReference type="EMBL" id="NHYD01003415">
    <property type="protein sequence ID" value="PPQ78528.1"/>
    <property type="molecule type" value="Genomic_DNA"/>
</dbReference>
<feature type="compositionally biased region" description="Pro residues" evidence="1">
    <location>
        <begin position="125"/>
        <end position="138"/>
    </location>
</feature>
<dbReference type="InterPro" id="IPR005123">
    <property type="entry name" value="Oxoglu/Fe-dep_dioxygenase_dom"/>
</dbReference>
<organism evidence="3 4">
    <name type="scientific">Psilocybe cyanescens</name>
    <dbReference type="NCBI Taxonomy" id="93625"/>
    <lineage>
        <taxon>Eukaryota</taxon>
        <taxon>Fungi</taxon>
        <taxon>Dikarya</taxon>
        <taxon>Basidiomycota</taxon>
        <taxon>Agaricomycotina</taxon>
        <taxon>Agaricomycetes</taxon>
        <taxon>Agaricomycetidae</taxon>
        <taxon>Agaricales</taxon>
        <taxon>Agaricineae</taxon>
        <taxon>Strophariaceae</taxon>
        <taxon>Psilocybe</taxon>
    </lineage>
</organism>
<feature type="compositionally biased region" description="Low complexity" evidence="1">
    <location>
        <begin position="101"/>
        <end position="112"/>
    </location>
</feature>
<feature type="domain" description="Fe2OG dioxygenase" evidence="2">
    <location>
        <begin position="272"/>
        <end position="398"/>
    </location>
</feature>
<dbReference type="SUPFAM" id="SSF51197">
    <property type="entry name" value="Clavaminate synthase-like"/>
    <property type="match status" value="1"/>
</dbReference>
<reference evidence="3 4" key="1">
    <citation type="journal article" date="2018" name="Evol. Lett.">
        <title>Horizontal gene cluster transfer increased hallucinogenic mushroom diversity.</title>
        <authorList>
            <person name="Reynolds H.T."/>
            <person name="Vijayakumar V."/>
            <person name="Gluck-Thaler E."/>
            <person name="Korotkin H.B."/>
            <person name="Matheny P.B."/>
            <person name="Slot J.C."/>
        </authorList>
    </citation>
    <scope>NUCLEOTIDE SEQUENCE [LARGE SCALE GENOMIC DNA]</scope>
    <source>
        <strain evidence="3 4">2631</strain>
    </source>
</reference>
<dbReference type="InParanoid" id="A0A409WJ28"/>
<dbReference type="InterPro" id="IPR027450">
    <property type="entry name" value="AlkB-like"/>
</dbReference>
<dbReference type="GO" id="GO:0051213">
    <property type="term" value="F:dioxygenase activity"/>
    <property type="evidence" value="ECO:0007669"/>
    <property type="project" value="InterPro"/>
</dbReference>
<evidence type="ECO:0000256" key="1">
    <source>
        <dbReference type="SAM" id="MobiDB-lite"/>
    </source>
</evidence>
<dbReference type="Proteomes" id="UP000283269">
    <property type="component" value="Unassembled WGS sequence"/>
</dbReference>
<dbReference type="STRING" id="93625.A0A409WJ28"/>
<dbReference type="OrthoDB" id="545910at2759"/>
<evidence type="ECO:0000313" key="4">
    <source>
        <dbReference type="Proteomes" id="UP000283269"/>
    </source>
</evidence>
<dbReference type="Gene3D" id="2.60.120.590">
    <property type="entry name" value="Alpha-ketoglutarate-dependent dioxygenase AlkB-like"/>
    <property type="match status" value="1"/>
</dbReference>
<protein>
    <recommendedName>
        <fullName evidence="2">Fe2OG dioxygenase domain-containing protein</fullName>
    </recommendedName>
</protein>
<evidence type="ECO:0000259" key="2">
    <source>
        <dbReference type="PROSITE" id="PS51471"/>
    </source>
</evidence>
<proteinExistence type="predicted"/>
<feature type="region of interest" description="Disordered" evidence="1">
    <location>
        <begin position="50"/>
        <end position="143"/>
    </location>
</feature>
<sequence length="472" mass="53015">MDDTETLIALVASLLPQNKVSFTQGAIVDALLQSSGDVVVAVNALLTTSSSSTKTKKRKRISLETWLKPPSRSKQAKRELEPFESSSSSSVVQPTSPKPNKPTSTASSNSNAEAPVDLMSILRQPPSPQKGPSRPPPMMLSNPKMVAEHTPCTLHLSVLPPELACRLFYTMVDASKAWKRNKWWLFDRVVESPHLTSFFARKTDGLDDDETWQEAAQYWYNGRMTESPSPFPEEMEEACKIVEKVVNDEIRKRPKRFKLEWGGQDRGDPSWRANVAASNCYQGGKESVGFHSDQVTYLGPYPTIASLSLGTGRNFSLREVIPSDEISVRKAQTFNIPLTHNSLTIMHASCQERFKHSIPPQSAVDLFRPTFPPKCQQFCDAPIEPSNCRINITFRFYRPDFRPPSIPRCKCGIPTILRPDMKNRNNGERDRYWWTCYAGAQNNGKGCNFWKVMNMEEEGRGPWFGTSASSAS</sequence>
<dbReference type="Pfam" id="PF13532">
    <property type="entry name" value="2OG-FeII_Oxy_2"/>
    <property type="match status" value="1"/>
</dbReference>
<gene>
    <name evidence="3" type="ORF">CVT25_011800</name>
</gene>